<proteinExistence type="predicted"/>
<name>A0A2P2KY92_RHIMU</name>
<dbReference type="EMBL" id="GGEC01030208">
    <property type="protein sequence ID" value="MBX10692.1"/>
    <property type="molecule type" value="Transcribed_RNA"/>
</dbReference>
<evidence type="ECO:0000313" key="1">
    <source>
        <dbReference type="EMBL" id="MBX10692.1"/>
    </source>
</evidence>
<accession>A0A2P2KY92</accession>
<sequence length="37" mass="4230">MSYVGVNKVGVCVCFVCLVRIRLERGTRRTENHAFLC</sequence>
<dbReference type="AlphaFoldDB" id="A0A2P2KY92"/>
<organism evidence="1">
    <name type="scientific">Rhizophora mucronata</name>
    <name type="common">Asiatic mangrove</name>
    <dbReference type="NCBI Taxonomy" id="61149"/>
    <lineage>
        <taxon>Eukaryota</taxon>
        <taxon>Viridiplantae</taxon>
        <taxon>Streptophyta</taxon>
        <taxon>Embryophyta</taxon>
        <taxon>Tracheophyta</taxon>
        <taxon>Spermatophyta</taxon>
        <taxon>Magnoliopsida</taxon>
        <taxon>eudicotyledons</taxon>
        <taxon>Gunneridae</taxon>
        <taxon>Pentapetalae</taxon>
        <taxon>rosids</taxon>
        <taxon>fabids</taxon>
        <taxon>Malpighiales</taxon>
        <taxon>Rhizophoraceae</taxon>
        <taxon>Rhizophora</taxon>
    </lineage>
</organism>
<reference evidence="1" key="1">
    <citation type="submission" date="2018-02" db="EMBL/GenBank/DDBJ databases">
        <title>Rhizophora mucronata_Transcriptome.</title>
        <authorList>
            <person name="Meera S.P."/>
            <person name="Sreeshan A."/>
            <person name="Augustine A."/>
        </authorList>
    </citation>
    <scope>NUCLEOTIDE SEQUENCE</scope>
    <source>
        <tissue evidence="1">Leaf</tissue>
    </source>
</reference>
<protein>
    <submittedName>
        <fullName evidence="1">Uncharacterized protein</fullName>
    </submittedName>
</protein>